<dbReference type="InterPro" id="IPR032675">
    <property type="entry name" value="LRR_dom_sf"/>
</dbReference>
<evidence type="ECO:0000313" key="1">
    <source>
        <dbReference type="EMBL" id="KAJ7749894.1"/>
    </source>
</evidence>
<evidence type="ECO:0000313" key="2">
    <source>
        <dbReference type="Proteomes" id="UP001215598"/>
    </source>
</evidence>
<dbReference type="AlphaFoldDB" id="A0AAD7N806"/>
<evidence type="ECO:0008006" key="3">
    <source>
        <dbReference type="Google" id="ProtNLM"/>
    </source>
</evidence>
<accession>A0AAD7N806</accession>
<dbReference type="Gene3D" id="3.80.10.10">
    <property type="entry name" value="Ribonuclease Inhibitor"/>
    <property type="match status" value="1"/>
</dbReference>
<dbReference type="Proteomes" id="UP001215598">
    <property type="component" value="Unassembled WGS sequence"/>
</dbReference>
<protein>
    <recommendedName>
        <fullName evidence="3">F-box domain-containing protein</fullName>
    </recommendedName>
</protein>
<proteinExistence type="predicted"/>
<dbReference type="SUPFAM" id="SSF52047">
    <property type="entry name" value="RNI-like"/>
    <property type="match status" value="1"/>
</dbReference>
<reference evidence="1" key="1">
    <citation type="submission" date="2023-03" db="EMBL/GenBank/DDBJ databases">
        <title>Massive genome expansion in bonnet fungi (Mycena s.s.) driven by repeated elements and novel gene families across ecological guilds.</title>
        <authorList>
            <consortium name="Lawrence Berkeley National Laboratory"/>
            <person name="Harder C.B."/>
            <person name="Miyauchi S."/>
            <person name="Viragh M."/>
            <person name="Kuo A."/>
            <person name="Thoen E."/>
            <person name="Andreopoulos B."/>
            <person name="Lu D."/>
            <person name="Skrede I."/>
            <person name="Drula E."/>
            <person name="Henrissat B."/>
            <person name="Morin E."/>
            <person name="Kohler A."/>
            <person name="Barry K."/>
            <person name="LaButti K."/>
            <person name="Morin E."/>
            <person name="Salamov A."/>
            <person name="Lipzen A."/>
            <person name="Mereny Z."/>
            <person name="Hegedus B."/>
            <person name="Baldrian P."/>
            <person name="Stursova M."/>
            <person name="Weitz H."/>
            <person name="Taylor A."/>
            <person name="Grigoriev I.V."/>
            <person name="Nagy L.G."/>
            <person name="Martin F."/>
            <person name="Kauserud H."/>
        </authorList>
    </citation>
    <scope>NUCLEOTIDE SEQUENCE</scope>
    <source>
        <strain evidence="1">CBHHK182m</strain>
    </source>
</reference>
<comment type="caution">
    <text evidence="1">The sequence shown here is derived from an EMBL/GenBank/DDBJ whole genome shotgun (WGS) entry which is preliminary data.</text>
</comment>
<dbReference type="EMBL" id="JARKIB010000067">
    <property type="protein sequence ID" value="KAJ7749894.1"/>
    <property type="molecule type" value="Genomic_DNA"/>
</dbReference>
<gene>
    <name evidence="1" type="ORF">B0H16DRAFT_1691698</name>
</gene>
<keyword evidence="2" id="KW-1185">Reference proteome</keyword>
<sequence>MYPNELCVELWQAIASNLFIVDQKSLRAASRDLKHAVEPVLCTSVCLVLKLGDLCNEISQLQVLASGQSSWCRCQALKINTLAPGGIHGPTEYTWAVNRMHQYLRLAIESLKNLNIVEWTIQDADLLWAQTVVIETLNTMSSVRCLNLTDAMIKTDRFAALPPLSNLRDLVLSSRNSWSSRGEFLPWLQRGVRASRKLKILGLDDSQGPEQLWETLKQENIRLQILNIPEMTEHVLEYLASYSGLLVLQAGIMYNRFGDQFFSDMLPKHVESLLVLRCPGYSEGACSFGPKNITLISEMHQLQVLEMTVTEEDMSRRETPVAGDDIVWQFLEMTTMMPDLEEIAILPAVSNMSARCGNAAKRHIRTVRLRIGDTIDTFAKERGSPKVDNLVAKHFQRVESFGKGR</sequence>
<organism evidence="1 2">
    <name type="scientific">Mycena metata</name>
    <dbReference type="NCBI Taxonomy" id="1033252"/>
    <lineage>
        <taxon>Eukaryota</taxon>
        <taxon>Fungi</taxon>
        <taxon>Dikarya</taxon>
        <taxon>Basidiomycota</taxon>
        <taxon>Agaricomycotina</taxon>
        <taxon>Agaricomycetes</taxon>
        <taxon>Agaricomycetidae</taxon>
        <taxon>Agaricales</taxon>
        <taxon>Marasmiineae</taxon>
        <taxon>Mycenaceae</taxon>
        <taxon>Mycena</taxon>
    </lineage>
</organism>
<name>A0AAD7N806_9AGAR</name>
<feature type="non-terminal residue" evidence="1">
    <location>
        <position position="1"/>
    </location>
</feature>